<protein>
    <recommendedName>
        <fullName evidence="3">Major tail protein</fullName>
    </recommendedName>
</protein>
<dbReference type="RefSeq" id="YP_009021462.1">
    <property type="nucleotide sequence ID" value="NC_023859.1"/>
</dbReference>
<dbReference type="EMBL" id="KJ173786">
    <property type="protein sequence ID" value="AHL18487.1"/>
    <property type="molecule type" value="Genomic_DNA"/>
</dbReference>
<sequence>MVDNLFTQDLRRNSVTWKLFDVAAFADRANPTAAELNTTDTRLGFDITCALDEESTTFTIGSSELDERLSFCDSVGVSRPGQINPEIALGLYRDEDRNASGVFNLALDWLRHVDQEYIMVQRVGDQDSGPLNGTPAKEFTVDDDIRMMAFRTDYPVDTLASGDPALLAQNGLTAGFVRWNEKPVA</sequence>
<dbReference type="Proteomes" id="UP000019700">
    <property type="component" value="Genome"/>
</dbReference>
<gene>
    <name evidence="1" type="ORF">ISF9_017</name>
</gene>
<dbReference type="GeneID" id="18938328"/>
<dbReference type="InterPro" id="IPR058009">
    <property type="entry name" value="TTP_Phage_16"/>
</dbReference>
<dbReference type="KEGG" id="vg:18938328"/>
<organism evidence="1 2">
    <name type="scientific">Microbacterium phage vB_MoxS-ISF9</name>
    <dbReference type="NCBI Taxonomy" id="1458670"/>
    <lineage>
        <taxon>Viruses</taxon>
        <taxon>Duplodnaviria</taxon>
        <taxon>Heunggongvirae</taxon>
        <taxon>Uroviricota</taxon>
        <taxon>Caudoviricetes</taxon>
        <taxon>Farahnazvirus</taxon>
        <taxon>Farahnazvirus ISF9</taxon>
    </lineage>
</organism>
<name>W8P072_9CAUD</name>
<dbReference type="Pfam" id="PF25595">
    <property type="entry name" value="Phage_TTP_16"/>
    <property type="match status" value="1"/>
</dbReference>
<proteinExistence type="predicted"/>
<evidence type="ECO:0008006" key="3">
    <source>
        <dbReference type="Google" id="ProtNLM"/>
    </source>
</evidence>
<reference evidence="1 2" key="1">
    <citation type="journal article" date="2014" name="Arch. Virol.">
        <title>Complete genome sequence of a novel phage, vB_MoxS-ISF9, infecting methylotrophic Microbacterium: first report of a virulent Microbacterium phage.</title>
        <authorList>
            <person name="Zamani I."/>
            <person name="Bouzari M."/>
            <person name="Emtiazi G."/>
            <person name="Ghasemi S.M."/>
            <person name="Chang H.I."/>
        </authorList>
    </citation>
    <scope>NUCLEOTIDE SEQUENCE [LARGE SCALE GENOMIC DNA]</scope>
</reference>
<evidence type="ECO:0000313" key="1">
    <source>
        <dbReference type="EMBL" id="AHL18487.1"/>
    </source>
</evidence>
<keyword evidence="2" id="KW-1185">Reference proteome</keyword>
<accession>W8P072</accession>
<evidence type="ECO:0000313" key="2">
    <source>
        <dbReference type="Proteomes" id="UP000019700"/>
    </source>
</evidence>